<keyword evidence="2" id="KW-0540">Nuclease</keyword>
<keyword evidence="5" id="KW-0472">Membrane</keyword>
<evidence type="ECO:0000313" key="8">
    <source>
        <dbReference type="Proteomes" id="UP000176666"/>
    </source>
</evidence>
<keyword evidence="5" id="KW-0812">Transmembrane</keyword>
<dbReference type="GO" id="GO:0016787">
    <property type="term" value="F:hydrolase activity"/>
    <property type="evidence" value="ECO:0007669"/>
    <property type="project" value="UniProtKB-KW"/>
</dbReference>
<comment type="cofactor">
    <cofactor evidence="1">
        <name>Mg(2+)</name>
        <dbReference type="ChEBI" id="CHEBI:18420"/>
    </cofactor>
</comment>
<dbReference type="PROSITE" id="PS50926">
    <property type="entry name" value="TRAM"/>
    <property type="match status" value="1"/>
</dbReference>
<evidence type="ECO:0000256" key="1">
    <source>
        <dbReference type="ARBA" id="ARBA00001946"/>
    </source>
</evidence>
<dbReference type="InterPro" id="IPR002792">
    <property type="entry name" value="TRAM_dom"/>
</dbReference>
<dbReference type="InterPro" id="IPR002716">
    <property type="entry name" value="PIN_dom"/>
</dbReference>
<dbReference type="PANTHER" id="PTHR11603">
    <property type="entry name" value="AAA FAMILY ATPASE"/>
    <property type="match status" value="1"/>
</dbReference>
<dbReference type="AlphaFoldDB" id="A0A1F5GSY3"/>
<name>A0A1F5GSY3_9BACT</name>
<dbReference type="InterPro" id="IPR029060">
    <property type="entry name" value="PIN-like_dom_sf"/>
</dbReference>
<keyword evidence="4" id="KW-0460">Magnesium</keyword>
<evidence type="ECO:0000256" key="2">
    <source>
        <dbReference type="ARBA" id="ARBA00022722"/>
    </source>
</evidence>
<protein>
    <recommendedName>
        <fullName evidence="6">TRAM domain-containing protein</fullName>
    </recommendedName>
</protein>
<dbReference type="InterPro" id="IPR052041">
    <property type="entry name" value="Nucleic_acid_metab_PIN/TRAM"/>
</dbReference>
<keyword evidence="3" id="KW-0378">Hydrolase</keyword>
<evidence type="ECO:0000256" key="4">
    <source>
        <dbReference type="ARBA" id="ARBA00022842"/>
    </source>
</evidence>
<reference evidence="7 8" key="1">
    <citation type="journal article" date="2016" name="Nat. Commun.">
        <title>Thousands of microbial genomes shed light on interconnected biogeochemical processes in an aquifer system.</title>
        <authorList>
            <person name="Anantharaman K."/>
            <person name="Brown C.T."/>
            <person name="Hug L.A."/>
            <person name="Sharon I."/>
            <person name="Castelle C.J."/>
            <person name="Probst A.J."/>
            <person name="Thomas B.C."/>
            <person name="Singh A."/>
            <person name="Wilkins M.J."/>
            <person name="Karaoz U."/>
            <person name="Brodie E.L."/>
            <person name="Williams K.H."/>
            <person name="Hubbard S.S."/>
            <person name="Banfield J.F."/>
        </authorList>
    </citation>
    <scope>NUCLEOTIDE SEQUENCE [LARGE SCALE GENOMIC DNA]</scope>
</reference>
<evidence type="ECO:0000256" key="3">
    <source>
        <dbReference type="ARBA" id="ARBA00022801"/>
    </source>
</evidence>
<dbReference type="GO" id="GO:0004518">
    <property type="term" value="F:nuclease activity"/>
    <property type="evidence" value="ECO:0007669"/>
    <property type="project" value="UniProtKB-KW"/>
</dbReference>
<gene>
    <name evidence="7" type="ORF">A3F02_03880</name>
</gene>
<dbReference type="Proteomes" id="UP000176666">
    <property type="component" value="Unassembled WGS sequence"/>
</dbReference>
<keyword evidence="5" id="KW-1133">Transmembrane helix</keyword>
<evidence type="ECO:0000259" key="6">
    <source>
        <dbReference type="PROSITE" id="PS50926"/>
    </source>
</evidence>
<dbReference type="CDD" id="cd09877">
    <property type="entry name" value="PIN_YacL-like"/>
    <property type="match status" value="1"/>
</dbReference>
<evidence type="ECO:0000256" key="5">
    <source>
        <dbReference type="SAM" id="Phobius"/>
    </source>
</evidence>
<dbReference type="PANTHER" id="PTHR11603:SF147">
    <property type="entry name" value="MEMBRANE PROTEIN"/>
    <property type="match status" value="1"/>
</dbReference>
<feature type="transmembrane region" description="Helical" evidence="5">
    <location>
        <begin position="35"/>
        <end position="54"/>
    </location>
</feature>
<feature type="domain" description="TRAM" evidence="6">
    <location>
        <begin position="227"/>
        <end position="288"/>
    </location>
</feature>
<comment type="caution">
    <text evidence="7">The sequence shown here is derived from an EMBL/GenBank/DDBJ whole genome shotgun (WGS) entry which is preliminary data.</text>
</comment>
<evidence type="ECO:0000313" key="7">
    <source>
        <dbReference type="EMBL" id="OGD94958.1"/>
    </source>
</evidence>
<dbReference type="Gene3D" id="3.40.50.1010">
    <property type="entry name" value="5'-nuclease"/>
    <property type="match status" value="1"/>
</dbReference>
<dbReference type="SMART" id="SM00670">
    <property type="entry name" value="PINc"/>
    <property type="match status" value="1"/>
</dbReference>
<proteinExistence type="predicted"/>
<dbReference type="EMBL" id="MFBJ01000069">
    <property type="protein sequence ID" value="OGD94958.1"/>
    <property type="molecule type" value="Genomic_DNA"/>
</dbReference>
<dbReference type="SUPFAM" id="SSF88723">
    <property type="entry name" value="PIN domain-like"/>
    <property type="match status" value="1"/>
</dbReference>
<organism evidence="7 8">
    <name type="scientific">Candidatus Curtissbacteria bacterium RIFCSPHIGHO2_12_FULL_38_9b</name>
    <dbReference type="NCBI Taxonomy" id="1797720"/>
    <lineage>
        <taxon>Bacteria</taxon>
        <taxon>Candidatus Curtissiibacteriota</taxon>
    </lineage>
</organism>
<accession>A0A1F5GSY3</accession>
<sequence length="292" mass="32121">MRYKFLIRPSLTVIFGFLGAFVARGGTPPEIFAITGSYFLIIATLAFGIFGFILPDIVELAGKAGIAALARQIAKYLPRPHSVRRFSFRRKKKNPVYQNPLIIDTSALIDGRLKDVVKTGFVYGTFLVIPSIITELHSLADSHDNLKRSKGRRGLEALEALQKEKLVKVELLSTEPQEKAVDIKLIKLAKNIKGKIVTVDYNLNKVAKVKGVFSLNINELANALKTAVLPNDRLKVHIKNIGKERNQGVGYLEDGTMVVVEDGAGQKGQTVEVTVHRVLQTAAGKMIFAKSS</sequence>